<protein>
    <recommendedName>
        <fullName evidence="2">Peptidase M11 gametolysin domain-containing protein</fullName>
    </recommendedName>
</protein>
<accession>A0A150GN97</accession>
<evidence type="ECO:0000259" key="2">
    <source>
        <dbReference type="Pfam" id="PF05548"/>
    </source>
</evidence>
<keyword evidence="4" id="KW-1185">Reference proteome</keyword>
<dbReference type="Pfam" id="PF05548">
    <property type="entry name" value="Peptidase_M11"/>
    <property type="match status" value="1"/>
</dbReference>
<feature type="domain" description="Peptidase M11 gametolysin" evidence="2">
    <location>
        <begin position="130"/>
        <end position="426"/>
    </location>
</feature>
<name>A0A150GN97_GONPE</name>
<dbReference type="AlphaFoldDB" id="A0A150GN97"/>
<evidence type="ECO:0000313" key="4">
    <source>
        <dbReference type="Proteomes" id="UP000075714"/>
    </source>
</evidence>
<organism evidence="3 4">
    <name type="scientific">Gonium pectorale</name>
    <name type="common">Green alga</name>
    <dbReference type="NCBI Taxonomy" id="33097"/>
    <lineage>
        <taxon>Eukaryota</taxon>
        <taxon>Viridiplantae</taxon>
        <taxon>Chlorophyta</taxon>
        <taxon>core chlorophytes</taxon>
        <taxon>Chlorophyceae</taxon>
        <taxon>CS clade</taxon>
        <taxon>Chlamydomonadales</taxon>
        <taxon>Volvocaceae</taxon>
        <taxon>Gonium</taxon>
    </lineage>
</organism>
<dbReference type="EMBL" id="LSYV01000014">
    <property type="protein sequence ID" value="KXZ51287.1"/>
    <property type="molecule type" value="Genomic_DNA"/>
</dbReference>
<feature type="compositionally biased region" description="Polar residues" evidence="1">
    <location>
        <begin position="83"/>
        <end position="93"/>
    </location>
</feature>
<gene>
    <name evidence="3" type="ORF">GPECTOR_13g774</name>
</gene>
<evidence type="ECO:0000256" key="1">
    <source>
        <dbReference type="SAM" id="MobiDB-lite"/>
    </source>
</evidence>
<dbReference type="Proteomes" id="UP000075714">
    <property type="component" value="Unassembled WGS sequence"/>
</dbReference>
<feature type="region of interest" description="Disordered" evidence="1">
    <location>
        <begin position="67"/>
        <end position="98"/>
    </location>
</feature>
<dbReference type="InterPro" id="IPR008752">
    <property type="entry name" value="Peptidase_M11"/>
</dbReference>
<dbReference type="STRING" id="33097.A0A150GN97"/>
<proteinExistence type="predicted"/>
<dbReference type="OrthoDB" id="550723at2759"/>
<reference evidence="4" key="1">
    <citation type="journal article" date="2016" name="Nat. Commun.">
        <title>The Gonium pectorale genome demonstrates co-option of cell cycle regulation during the evolution of multicellularity.</title>
        <authorList>
            <person name="Hanschen E.R."/>
            <person name="Marriage T.N."/>
            <person name="Ferris P.J."/>
            <person name="Hamaji T."/>
            <person name="Toyoda A."/>
            <person name="Fujiyama A."/>
            <person name="Neme R."/>
            <person name="Noguchi H."/>
            <person name="Minakuchi Y."/>
            <person name="Suzuki M."/>
            <person name="Kawai-Toyooka H."/>
            <person name="Smith D.R."/>
            <person name="Sparks H."/>
            <person name="Anderson J."/>
            <person name="Bakaric R."/>
            <person name="Luria V."/>
            <person name="Karger A."/>
            <person name="Kirschner M.W."/>
            <person name="Durand P.M."/>
            <person name="Michod R.E."/>
            <person name="Nozaki H."/>
            <person name="Olson B.J."/>
        </authorList>
    </citation>
    <scope>NUCLEOTIDE SEQUENCE [LARGE SCALE GENOMIC DNA]</scope>
    <source>
        <strain evidence="4">NIES-2863</strain>
    </source>
</reference>
<comment type="caution">
    <text evidence="3">The sequence shown here is derived from an EMBL/GenBank/DDBJ whole genome shotgun (WGS) entry which is preliminary data.</text>
</comment>
<sequence>MEDPNCAVPRETLFYNDAADQFRAQGVPLFRAFPRGGVTVFVWTEAQFVNGDLFTLELQPASEAAQRRALQEGAPTAPKLSVRNYTKKPSNASREQEIYTPGNPIDLQSVVYIIDLSDMLNFLYGNGTTSRVNNNLNNYFLQCSYNKTFFKPENVAIVRVPIRSCSGVLYNNSLVSGSVGSRVNASLGIVDWWSYSDYCDASEQAAWIREAEAEGRAQSATNPGLERILRYTKPRRRNIYVLPNNAKCPWDGFGDVTCTTPTCTTFVLGKSLRINDTAAAALVHEQMHNYGLEHAGIEGDPYGDTTDVMGDARLAKGALMCSNAPNMYRVGWATPTANGNITSSNFTGTKNVLDGLAIPAASLTDANMVILNLAVTNTSASRLESIDTYYLSYRVRASAADKYDGGLPSSVSRRLFIHKYNGIQDERVFGFRPVLMQTLNTVTNPRYWPPSDVTYPYDLATGRGGFFRVDLRATNATHAVVSICRATGKTETACNDGLDNDCDGAIDKADADCPV</sequence>
<evidence type="ECO:0000313" key="3">
    <source>
        <dbReference type="EMBL" id="KXZ51287.1"/>
    </source>
</evidence>